<dbReference type="GO" id="GO:0005643">
    <property type="term" value="C:nuclear pore"/>
    <property type="evidence" value="ECO:0007669"/>
    <property type="project" value="TreeGrafter"/>
</dbReference>
<evidence type="ECO:0000256" key="3">
    <source>
        <dbReference type="ARBA" id="ARBA00022990"/>
    </source>
</evidence>
<evidence type="ECO:0000256" key="1">
    <source>
        <dbReference type="ARBA" id="ARBA00022468"/>
    </source>
</evidence>
<dbReference type="EMBL" id="KQ414934">
    <property type="protein sequence ID" value="KOC59266.1"/>
    <property type="molecule type" value="Genomic_DNA"/>
</dbReference>
<protein>
    <recommendedName>
        <fullName evidence="7">Ran-specific GTPase-activating protein</fullName>
    </recommendedName>
    <alternativeName>
        <fullName evidence="8">Ran-binding protein 1</fullName>
    </alternativeName>
</protein>
<evidence type="ECO:0000256" key="7">
    <source>
        <dbReference type="ARBA" id="ARBA00067380"/>
    </source>
</evidence>
<evidence type="ECO:0000313" key="11">
    <source>
        <dbReference type="EMBL" id="KOC59266.1"/>
    </source>
</evidence>
<keyword evidence="2" id="KW-0597">Phosphoprotein</keyword>
<dbReference type="Pfam" id="PF00638">
    <property type="entry name" value="Ran_BP1"/>
    <property type="match status" value="1"/>
</dbReference>
<dbReference type="CDD" id="cd13179">
    <property type="entry name" value="RanBD_RanBP1"/>
    <property type="match status" value="1"/>
</dbReference>
<dbReference type="AlphaFoldDB" id="A0A0L7QL61"/>
<evidence type="ECO:0000256" key="8">
    <source>
        <dbReference type="ARBA" id="ARBA00081162"/>
    </source>
</evidence>
<evidence type="ECO:0000256" key="4">
    <source>
        <dbReference type="ARBA" id="ARBA00056716"/>
    </source>
</evidence>
<feature type="region of interest" description="Disordered" evidence="9">
    <location>
        <begin position="126"/>
        <end position="205"/>
    </location>
</feature>
<sequence>MIKLRAKLYRYDSSNNPAEWKERGTGEVKLLRHKIKNTVRVVMRRDKTLKICANHFVTPWMELKSNCGSDRAWVWSVLADYADEQLKPELLAIRFANAENATVWKEAFEKAKKIVGSECEIYAGKNNTEEKHTESDSEPSSDVSYSESTDNEEQGKKLAGEDLRIENNETEKVEASEKQTQDGESVDKVSKDLEQLQVKDVEEKK</sequence>
<comment type="similarity">
    <text evidence="5">Belongs to the RANBP1 family.</text>
</comment>
<feature type="domain" description="RanBD1" evidence="10">
    <location>
        <begin position="1"/>
        <end position="117"/>
    </location>
</feature>
<dbReference type="PROSITE" id="PS50196">
    <property type="entry name" value="RANBD1"/>
    <property type="match status" value="1"/>
</dbReference>
<dbReference type="InterPro" id="IPR045255">
    <property type="entry name" value="RanBP1-like"/>
</dbReference>
<evidence type="ECO:0000313" key="12">
    <source>
        <dbReference type="Proteomes" id="UP000053825"/>
    </source>
</evidence>
<comment type="subunit">
    <text evidence="6">Interacts with RAN (via C-terminus of GTP-bound form) but not with GDP-bound RAN. Identified in a complex composed of RAN, RANGAP1 and RANBP1. Identified in a complex that contains TNPO1, RAN and RANBP1. Identified in a complex that contains CSE1L, KPNA2, RAN and RANBP1. Identified in a complex with nucleotide-free RAN and RCC1.</text>
</comment>
<evidence type="ECO:0000256" key="6">
    <source>
        <dbReference type="ARBA" id="ARBA00066150"/>
    </source>
</evidence>
<comment type="function">
    <text evidence="4">Plays a role in RAN-dependent nucleocytoplasmic transport. Alleviates the TNPO1-dependent inhibition of RAN GTPase activity and mediates the dissociation of RAN from proteins involved in transport into the nucleus. Induces a conformation change in the complex formed by XPO1 and RAN that triggers the release of the nuclear export signal of cargo proteins. Promotes the disassembly of the complex formed by RAN and importin beta. Promotes dissociation of RAN from a complex with KPNA2 and CSE1L. Required for normal mitotic spindle assembly and normal progress through mitosis via its effect on RAN. Does not increase the RAN GTPase activity by itself, but increases GTP hydrolysis mediated by RANGAP1. Inhibits RCC1-dependent exchange of RAN-bound GDP by GTP.</text>
</comment>
<dbReference type="PANTHER" id="PTHR23138:SF94">
    <property type="entry name" value="RAN BINDING PROTEIN 1"/>
    <property type="match status" value="1"/>
</dbReference>
<dbReference type="InterPro" id="IPR011993">
    <property type="entry name" value="PH-like_dom_sf"/>
</dbReference>
<dbReference type="GO" id="GO:0006913">
    <property type="term" value="P:nucleocytoplasmic transport"/>
    <property type="evidence" value="ECO:0007669"/>
    <property type="project" value="InterPro"/>
</dbReference>
<dbReference type="Proteomes" id="UP000053825">
    <property type="component" value="Unassembled WGS sequence"/>
</dbReference>
<dbReference type="InterPro" id="IPR000156">
    <property type="entry name" value="Ran_bind_dom"/>
</dbReference>
<evidence type="ECO:0000256" key="5">
    <source>
        <dbReference type="ARBA" id="ARBA00061276"/>
    </source>
</evidence>
<dbReference type="GO" id="GO:0005737">
    <property type="term" value="C:cytoplasm"/>
    <property type="evidence" value="ECO:0007669"/>
    <property type="project" value="TreeGrafter"/>
</dbReference>
<dbReference type="InterPro" id="IPR045256">
    <property type="entry name" value="RanBP1_RanBD"/>
</dbReference>
<dbReference type="FunFam" id="2.30.29.30:FF:000824">
    <property type="entry name" value="Ran-specific GTPase-activating protein"/>
    <property type="match status" value="1"/>
</dbReference>
<feature type="compositionally biased region" description="Basic and acidic residues" evidence="9">
    <location>
        <begin position="153"/>
        <end position="205"/>
    </location>
</feature>
<accession>A0A0L7QL61</accession>
<evidence type="ECO:0000259" key="10">
    <source>
        <dbReference type="PROSITE" id="PS50196"/>
    </source>
</evidence>
<keyword evidence="12" id="KW-1185">Reference proteome</keyword>
<keyword evidence="1" id="KW-0343">GTPase activation</keyword>
<dbReference type="SUPFAM" id="SSF50729">
    <property type="entry name" value="PH domain-like"/>
    <property type="match status" value="1"/>
</dbReference>
<dbReference type="SMART" id="SM00160">
    <property type="entry name" value="RanBD"/>
    <property type="match status" value="1"/>
</dbReference>
<gene>
    <name evidence="11" type="ORF">WH47_11452</name>
</gene>
<feature type="compositionally biased region" description="Low complexity" evidence="9">
    <location>
        <begin position="138"/>
        <end position="148"/>
    </location>
</feature>
<name>A0A0L7QL61_9HYME</name>
<dbReference type="OrthoDB" id="2357150at2759"/>
<dbReference type="PANTHER" id="PTHR23138">
    <property type="entry name" value="RAN BINDING PROTEIN"/>
    <property type="match status" value="1"/>
</dbReference>
<evidence type="ECO:0000256" key="2">
    <source>
        <dbReference type="ARBA" id="ARBA00022553"/>
    </source>
</evidence>
<proteinExistence type="inferred from homology"/>
<dbReference type="Gene3D" id="2.30.29.30">
    <property type="entry name" value="Pleckstrin-homology domain (PH domain)/Phosphotyrosine-binding domain (PTB)"/>
    <property type="match status" value="1"/>
</dbReference>
<dbReference type="STRING" id="597456.A0A0L7QL61"/>
<organism evidence="11 12">
    <name type="scientific">Habropoda laboriosa</name>
    <dbReference type="NCBI Taxonomy" id="597456"/>
    <lineage>
        <taxon>Eukaryota</taxon>
        <taxon>Metazoa</taxon>
        <taxon>Ecdysozoa</taxon>
        <taxon>Arthropoda</taxon>
        <taxon>Hexapoda</taxon>
        <taxon>Insecta</taxon>
        <taxon>Pterygota</taxon>
        <taxon>Neoptera</taxon>
        <taxon>Endopterygota</taxon>
        <taxon>Hymenoptera</taxon>
        <taxon>Apocrita</taxon>
        <taxon>Aculeata</taxon>
        <taxon>Apoidea</taxon>
        <taxon>Anthophila</taxon>
        <taxon>Apidae</taxon>
        <taxon>Habropoda</taxon>
    </lineage>
</organism>
<dbReference type="GO" id="GO:0005096">
    <property type="term" value="F:GTPase activator activity"/>
    <property type="evidence" value="ECO:0007669"/>
    <property type="project" value="UniProtKB-KW"/>
</dbReference>
<keyword evidence="3" id="KW-0007">Acetylation</keyword>
<evidence type="ECO:0000256" key="9">
    <source>
        <dbReference type="SAM" id="MobiDB-lite"/>
    </source>
</evidence>
<reference evidence="11 12" key="1">
    <citation type="submission" date="2015-07" db="EMBL/GenBank/DDBJ databases">
        <title>The genome of Habropoda laboriosa.</title>
        <authorList>
            <person name="Pan H."/>
            <person name="Kapheim K."/>
        </authorList>
    </citation>
    <scope>NUCLEOTIDE SEQUENCE [LARGE SCALE GENOMIC DNA]</scope>
    <source>
        <strain evidence="11">0110345459</strain>
    </source>
</reference>